<accession>A0A915HLW9</accession>
<dbReference type="GO" id="GO:0007018">
    <property type="term" value="P:microtubule-based movement"/>
    <property type="evidence" value="ECO:0007669"/>
    <property type="project" value="InterPro"/>
</dbReference>
<name>A0A915HLW9_ROMCU</name>
<dbReference type="GO" id="GO:0003777">
    <property type="term" value="F:microtubule motor activity"/>
    <property type="evidence" value="ECO:0007669"/>
    <property type="project" value="InterPro"/>
</dbReference>
<dbReference type="AlphaFoldDB" id="A0A915HLW9"/>
<reference evidence="3" key="1">
    <citation type="submission" date="2022-11" db="UniProtKB">
        <authorList>
            <consortium name="WormBaseParasite"/>
        </authorList>
    </citation>
    <scope>IDENTIFICATION</scope>
</reference>
<feature type="coiled-coil region" evidence="1">
    <location>
        <begin position="14"/>
        <end position="72"/>
    </location>
</feature>
<sequence>MQNQVTTSAAQKLKIDYEEKLIKMRSELNRLKSVTKEHERLIKQQRENNRRLNRLQEDVSEMKNIKVSLMKKIKEDARKTRDIELKRAKEAAQYQKDVRRRDIELRTLKIEKEKREAILKRKQDEIRALRHVQTFSASSKRRLGTAVNDSEATSKMKNYNNNIFSPKTAKQRLSLIEK</sequence>
<dbReference type="GO" id="GO:0007052">
    <property type="term" value="P:mitotic spindle organization"/>
    <property type="evidence" value="ECO:0007669"/>
    <property type="project" value="TreeGrafter"/>
</dbReference>
<protein>
    <submittedName>
        <fullName evidence="3">Uncharacterized protein</fullName>
    </submittedName>
</protein>
<dbReference type="GO" id="GO:0051231">
    <property type="term" value="P:spindle elongation"/>
    <property type="evidence" value="ECO:0007669"/>
    <property type="project" value="TreeGrafter"/>
</dbReference>
<dbReference type="WBParaSite" id="nRc.2.0.1.t02526-RA">
    <property type="protein sequence ID" value="nRc.2.0.1.t02526-RA"/>
    <property type="gene ID" value="nRc.2.0.1.g02526"/>
</dbReference>
<dbReference type="PANTHER" id="PTHR47969:SF28">
    <property type="entry name" value="KINESIN-LIKE PROTEIN KIF21B"/>
    <property type="match status" value="1"/>
</dbReference>
<organism evidence="2 3">
    <name type="scientific">Romanomermis culicivorax</name>
    <name type="common">Nematode worm</name>
    <dbReference type="NCBI Taxonomy" id="13658"/>
    <lineage>
        <taxon>Eukaryota</taxon>
        <taxon>Metazoa</taxon>
        <taxon>Ecdysozoa</taxon>
        <taxon>Nematoda</taxon>
        <taxon>Enoplea</taxon>
        <taxon>Dorylaimia</taxon>
        <taxon>Mermithida</taxon>
        <taxon>Mermithoidea</taxon>
        <taxon>Mermithidae</taxon>
        <taxon>Romanomermis</taxon>
    </lineage>
</organism>
<keyword evidence="2" id="KW-1185">Reference proteome</keyword>
<evidence type="ECO:0000313" key="3">
    <source>
        <dbReference type="WBParaSite" id="nRc.2.0.1.t02526-RA"/>
    </source>
</evidence>
<dbReference type="PANTHER" id="PTHR47969">
    <property type="entry name" value="CHROMOSOME-ASSOCIATED KINESIN KIF4A-RELATED"/>
    <property type="match status" value="1"/>
</dbReference>
<dbReference type="Pfam" id="PF25764">
    <property type="entry name" value="KIF21A_4th"/>
    <property type="match status" value="1"/>
</dbReference>
<keyword evidence="1" id="KW-0175">Coiled coil</keyword>
<evidence type="ECO:0000313" key="2">
    <source>
        <dbReference type="Proteomes" id="UP000887565"/>
    </source>
</evidence>
<dbReference type="GO" id="GO:0005875">
    <property type="term" value="C:microtubule associated complex"/>
    <property type="evidence" value="ECO:0007669"/>
    <property type="project" value="TreeGrafter"/>
</dbReference>
<evidence type="ECO:0000256" key="1">
    <source>
        <dbReference type="SAM" id="Coils"/>
    </source>
</evidence>
<dbReference type="Proteomes" id="UP000887565">
    <property type="component" value="Unplaced"/>
</dbReference>
<proteinExistence type="predicted"/>
<dbReference type="InterPro" id="IPR027640">
    <property type="entry name" value="Kinesin-like_fam"/>
</dbReference>